<gene>
    <name evidence="1" type="ORF">UT17_C0001G0013</name>
</gene>
<dbReference type="EMBL" id="LBVU01000001">
    <property type="protein sequence ID" value="KKQ92634.1"/>
    <property type="molecule type" value="Genomic_DNA"/>
</dbReference>
<protein>
    <submittedName>
        <fullName evidence="1">Uncharacterized protein</fullName>
    </submittedName>
</protein>
<organism evidence="1 2">
    <name type="scientific">Candidatus Woesebacteria bacterium GW2011_GWB1_39_10</name>
    <dbReference type="NCBI Taxonomy" id="1618572"/>
    <lineage>
        <taxon>Bacteria</taxon>
        <taxon>Candidatus Woeseibacteriota</taxon>
    </lineage>
</organism>
<dbReference type="AlphaFoldDB" id="A0A0G0P3G8"/>
<name>A0A0G0P3G8_9BACT</name>
<evidence type="ECO:0000313" key="1">
    <source>
        <dbReference type="EMBL" id="KKQ92634.1"/>
    </source>
</evidence>
<proteinExistence type="predicted"/>
<reference evidence="1 2" key="1">
    <citation type="journal article" date="2015" name="Nature">
        <title>rRNA introns, odd ribosomes, and small enigmatic genomes across a large radiation of phyla.</title>
        <authorList>
            <person name="Brown C.T."/>
            <person name="Hug L.A."/>
            <person name="Thomas B.C."/>
            <person name="Sharon I."/>
            <person name="Castelle C.J."/>
            <person name="Singh A."/>
            <person name="Wilkins M.J."/>
            <person name="Williams K.H."/>
            <person name="Banfield J.F."/>
        </authorList>
    </citation>
    <scope>NUCLEOTIDE SEQUENCE [LARGE SCALE GENOMIC DNA]</scope>
</reference>
<comment type="caution">
    <text evidence="1">The sequence shown here is derived from an EMBL/GenBank/DDBJ whole genome shotgun (WGS) entry which is preliminary data.</text>
</comment>
<evidence type="ECO:0000313" key="2">
    <source>
        <dbReference type="Proteomes" id="UP000034774"/>
    </source>
</evidence>
<dbReference type="Proteomes" id="UP000034774">
    <property type="component" value="Unassembled WGS sequence"/>
</dbReference>
<sequence length="320" mass="36022">MTSTAGSATDPRVLITRKVLRELSAETLKYPNIETACGLVGMVLANGTIVIAGVIPPSTRDIVRRQATVKFGGEGLSAAVLWMEANFANIHKNDSVANFSFIWKKHSHHGLGYNHFSQTDVNSIVEAVEKYKMEFAIGILALIPENRSTVHTRGQMKGTVSVESDVTVRFRFYYFDRNMLQAGIREPKLVTPQVVDEKVVPVMPPLAWQWVDEDGFNRQLRQLEEYGARATPIYRDVNGDPIQEIQFVITKPNWKGTLLVTTNWDYPKTPPLIQVISDVDPTRPGKELHEVKLDADGKPIWTSESDFIDVVFELEKLEEL</sequence>
<accession>A0A0G0P3G8</accession>
<dbReference type="STRING" id="1618572.UT17_C0001G0013"/>